<dbReference type="GO" id="GO:0009401">
    <property type="term" value="P:phosphoenolpyruvate-dependent sugar phosphotransferase system"/>
    <property type="evidence" value="ECO:0007669"/>
    <property type="project" value="UniProtKB-KW"/>
</dbReference>
<evidence type="ECO:0000313" key="21">
    <source>
        <dbReference type="EMBL" id="EOH79024.1"/>
    </source>
</evidence>
<dbReference type="PROSITE" id="PS51103">
    <property type="entry name" value="PTS_EIIC_TYPE_1"/>
    <property type="match status" value="1"/>
</dbReference>
<dbReference type="SUPFAM" id="SSF51261">
    <property type="entry name" value="Duplicated hybrid motif"/>
    <property type="match status" value="1"/>
</dbReference>
<protein>
    <recommendedName>
        <fullName evidence="14">PTS system sucrose-specific EIIBCA component</fullName>
        <ecNumber evidence="11">2.7.1.211</ecNumber>
    </recommendedName>
    <alternativeName>
        <fullName evidence="15">EIIBCA-Scr</fullName>
    </alternativeName>
</protein>
<dbReference type="GO" id="GO:0015771">
    <property type="term" value="P:trehalose transport"/>
    <property type="evidence" value="ECO:0007669"/>
    <property type="project" value="TreeGrafter"/>
</dbReference>
<keyword evidence="9 17" id="KW-1133">Transmembrane helix</keyword>
<dbReference type="eggNOG" id="COG1264">
    <property type="taxonomic scope" value="Bacteria"/>
</dbReference>
<organism evidence="21 23">
    <name type="scientific">Enterococcus malodoratus ATCC 43197</name>
    <dbReference type="NCBI Taxonomy" id="1158601"/>
    <lineage>
        <taxon>Bacteria</taxon>
        <taxon>Bacillati</taxon>
        <taxon>Bacillota</taxon>
        <taxon>Bacilli</taxon>
        <taxon>Lactobacillales</taxon>
        <taxon>Enterococcaceae</taxon>
        <taxon>Enterococcus</taxon>
    </lineage>
</organism>
<feature type="domain" description="PTS EIIA type-1" evidence="18">
    <location>
        <begin position="487"/>
        <end position="592"/>
    </location>
</feature>
<dbReference type="PROSITE" id="PS51098">
    <property type="entry name" value="PTS_EIIB_TYPE_1"/>
    <property type="match status" value="1"/>
</dbReference>
<feature type="transmembrane region" description="Helical" evidence="17">
    <location>
        <begin position="141"/>
        <end position="161"/>
    </location>
</feature>
<dbReference type="GO" id="GO:0016301">
    <property type="term" value="F:kinase activity"/>
    <property type="evidence" value="ECO:0007669"/>
    <property type="project" value="UniProtKB-KW"/>
</dbReference>
<dbReference type="Gene3D" id="3.30.1360.60">
    <property type="entry name" value="Glucose permease domain IIB"/>
    <property type="match status" value="1"/>
</dbReference>
<comment type="caution">
    <text evidence="21">The sequence shown here is derived from an EMBL/GenBank/DDBJ whole genome shotgun (WGS) entry which is preliminary data.</text>
</comment>
<dbReference type="eggNOG" id="COG2190">
    <property type="taxonomic scope" value="Bacteria"/>
</dbReference>
<feature type="transmembrane region" description="Helical" evidence="17">
    <location>
        <begin position="320"/>
        <end position="340"/>
    </location>
</feature>
<dbReference type="Proteomes" id="UP000013783">
    <property type="component" value="Unassembled WGS sequence"/>
</dbReference>
<evidence type="ECO:0000259" key="18">
    <source>
        <dbReference type="PROSITE" id="PS51093"/>
    </source>
</evidence>
<feature type="transmembrane region" description="Helical" evidence="17">
    <location>
        <begin position="116"/>
        <end position="135"/>
    </location>
</feature>
<evidence type="ECO:0000256" key="5">
    <source>
        <dbReference type="ARBA" id="ARBA00022679"/>
    </source>
</evidence>
<dbReference type="InterPro" id="IPR018113">
    <property type="entry name" value="PTrfase_EIIB_Cys"/>
</dbReference>
<evidence type="ECO:0000313" key="22">
    <source>
        <dbReference type="EMBL" id="EOT64551.1"/>
    </source>
</evidence>
<feature type="transmembrane region" description="Helical" evidence="17">
    <location>
        <begin position="243"/>
        <end position="263"/>
    </location>
</feature>
<dbReference type="Pfam" id="PF00358">
    <property type="entry name" value="PTS_EIIA_1"/>
    <property type="match status" value="1"/>
</dbReference>
<dbReference type="GO" id="GO:0005886">
    <property type="term" value="C:plasma membrane"/>
    <property type="evidence" value="ECO:0007669"/>
    <property type="project" value="UniProtKB-SubCell"/>
</dbReference>
<reference evidence="21 23" key="1">
    <citation type="submission" date="2013-02" db="EMBL/GenBank/DDBJ databases">
        <title>The Genome Sequence of Enterococcus malodoratus ATCC_43197.</title>
        <authorList>
            <consortium name="The Broad Institute Genome Sequencing Platform"/>
            <consortium name="The Broad Institute Genome Sequencing Center for Infectious Disease"/>
            <person name="Earl A.M."/>
            <person name="Gilmore M.S."/>
            <person name="Lebreton F."/>
            <person name="Walker B."/>
            <person name="Young S.K."/>
            <person name="Zeng Q."/>
            <person name="Gargeya S."/>
            <person name="Fitzgerald M."/>
            <person name="Haas B."/>
            <person name="Abouelleil A."/>
            <person name="Alvarado L."/>
            <person name="Arachchi H.M."/>
            <person name="Berlin A.M."/>
            <person name="Chapman S.B."/>
            <person name="Dewar J."/>
            <person name="Goldberg J."/>
            <person name="Griggs A."/>
            <person name="Gujja S."/>
            <person name="Hansen M."/>
            <person name="Howarth C."/>
            <person name="Imamovic A."/>
            <person name="Larimer J."/>
            <person name="McCowan C."/>
            <person name="Murphy C."/>
            <person name="Neiman D."/>
            <person name="Pearson M."/>
            <person name="Priest M."/>
            <person name="Roberts A."/>
            <person name="Saif S."/>
            <person name="Shea T."/>
            <person name="Sisk P."/>
            <person name="Sykes S."/>
            <person name="Wortman J."/>
            <person name="Nusbaum C."/>
            <person name="Birren B."/>
        </authorList>
    </citation>
    <scope>NUCLEOTIDE SEQUENCE [LARGE SCALE GENOMIC DNA]</scope>
    <source>
        <strain evidence="21 23">ATCC 43197</strain>
    </source>
</reference>
<keyword evidence="4" id="KW-0762">Sugar transport</keyword>
<dbReference type="CDD" id="cd00212">
    <property type="entry name" value="PTS_IIB_glc"/>
    <property type="match status" value="1"/>
</dbReference>
<keyword evidence="2" id="KW-0813">Transport</keyword>
<dbReference type="RefSeq" id="WP_010740514.1">
    <property type="nucleotide sequence ID" value="NZ_KB946250.1"/>
</dbReference>
<dbReference type="Gene3D" id="2.70.70.10">
    <property type="entry name" value="Glucose Permease (Domain IIA)"/>
    <property type="match status" value="1"/>
</dbReference>
<keyword evidence="24" id="KW-1185">Reference proteome</keyword>
<name>R2RSW6_9ENTE</name>
<evidence type="ECO:0000259" key="20">
    <source>
        <dbReference type="PROSITE" id="PS51103"/>
    </source>
</evidence>
<comment type="catalytic activity">
    <reaction evidence="13">
        <text>N(pros)-phospho-L-histidyl-[protein](out) + sucrose = sucrose 6(G)-phosphate(in) + L-histidyl-[protein]</text>
        <dbReference type="Rhea" id="RHEA:49236"/>
        <dbReference type="Rhea" id="RHEA-COMP:9745"/>
        <dbReference type="Rhea" id="RHEA-COMP:9746"/>
        <dbReference type="ChEBI" id="CHEBI:17992"/>
        <dbReference type="ChEBI" id="CHEBI:29979"/>
        <dbReference type="ChEBI" id="CHEBI:64837"/>
        <dbReference type="ChEBI" id="CHEBI:91002"/>
        <dbReference type="EC" id="2.7.1.211"/>
    </reaction>
</comment>
<evidence type="ECO:0000256" key="17">
    <source>
        <dbReference type="SAM" id="Phobius"/>
    </source>
</evidence>
<gene>
    <name evidence="22" type="ORF">I585_03751</name>
    <name evidence="21" type="ORF">UAI_01670</name>
</gene>
<dbReference type="GO" id="GO:0090589">
    <property type="term" value="F:protein-phosphocysteine-trehalose phosphotransferase system transporter activity"/>
    <property type="evidence" value="ECO:0007669"/>
    <property type="project" value="TreeGrafter"/>
</dbReference>
<sequence length="619" mass="66865">MNNRELAEAILKEVGGAQNIHSYANCMTRLRLQLKDESKANRTALNELAGVLGTQQQGNQFQIILGGKVLKVANEFNELVPMNNEENVGVEEKKKGGISNVLNTLSSILTPALPPIIAGGLLKGLIFMVINFGWANGNGDTIIFFNGLSDCMFYFFPFLLAVSSAKKFKTNEYMALALAGLLMYPFAIADGQQIIRIFGFVPIAVVDYSASVLPIIFSVWLLKHVKRFFDAKIPEMVNMVFSSLLSLVITAPIAMCLLAPLGYYTGEYVALGVKWLIDFSPLLSGLIIGSTRALLVLGGMHHALNPIMQQEISSFGGSQLLAMALMSTIAQATATLVIYFRAKQTEEKQVALSAVVPAYLGITEPAIYGVLIKYRGALIAGCIGGGVGAAVSNVMGGVCYGFVMPGLLSLPAFMGKGFFGIIVGMIVTIVVSAVLTFILMNRFNEKEEPEERTGKTEQTTPIDLRIGDVTIQSPVIGEIVPLESISDATFSNEILGKTIAISSLDGTIYAPFDAEVKAVFPTKHAIGLESLATGAEILIHVGLDTVTLDGKGFNLKVKQGDKIEKGQTILTFDKAKIRSNQLNDVVLVVLTNSEQFKSVDKNQRTETINLENDLFSIIR</sequence>
<dbReference type="PANTHER" id="PTHR30175:SF1">
    <property type="entry name" value="PTS SYSTEM ARBUTIN-, CELLOBIOSE-, AND SALICIN-SPECIFIC EIIBC COMPONENT-RELATED"/>
    <property type="match status" value="1"/>
</dbReference>
<evidence type="ECO:0000256" key="11">
    <source>
        <dbReference type="ARBA" id="ARBA00044053"/>
    </source>
</evidence>
<accession>R2RSW6</accession>
<evidence type="ECO:0000256" key="6">
    <source>
        <dbReference type="ARBA" id="ARBA00022683"/>
    </source>
</evidence>
<dbReference type="FunFam" id="3.30.1360.60:FF:000001">
    <property type="entry name" value="PTS system glucose-specific IIBC component PtsG"/>
    <property type="match status" value="1"/>
</dbReference>
<evidence type="ECO:0000256" key="14">
    <source>
        <dbReference type="ARBA" id="ARBA00074554"/>
    </source>
</evidence>
<dbReference type="PROSITE" id="PS01035">
    <property type="entry name" value="PTS_EIIB_TYPE_1_CYS"/>
    <property type="match status" value="1"/>
</dbReference>
<dbReference type="eggNOG" id="COG1263">
    <property type="taxonomic scope" value="Bacteria"/>
</dbReference>
<dbReference type="AlphaFoldDB" id="R2RSW6"/>
<dbReference type="Pfam" id="PF00367">
    <property type="entry name" value="PTS_EIIB"/>
    <property type="match status" value="1"/>
</dbReference>
<evidence type="ECO:0000256" key="2">
    <source>
        <dbReference type="ARBA" id="ARBA00022448"/>
    </source>
</evidence>
<dbReference type="InterPro" id="IPR011055">
    <property type="entry name" value="Dup_hybrid_motif"/>
</dbReference>
<dbReference type="FunFam" id="2.70.70.10:FF:000001">
    <property type="entry name" value="PTS system glucose-specific IIA component"/>
    <property type="match status" value="1"/>
</dbReference>
<dbReference type="NCBIfam" id="TIGR00830">
    <property type="entry name" value="PTBA"/>
    <property type="match status" value="1"/>
</dbReference>
<dbReference type="InterPro" id="IPR001996">
    <property type="entry name" value="PTS_IIB_1"/>
</dbReference>
<feature type="transmembrane region" description="Helical" evidence="17">
    <location>
        <begin position="195"/>
        <end position="222"/>
    </location>
</feature>
<keyword evidence="3" id="KW-1003">Cell membrane</keyword>
<dbReference type="GO" id="GO:0008982">
    <property type="term" value="F:protein-N(PI)-phosphohistidine-sugar phosphotransferase activity"/>
    <property type="evidence" value="ECO:0007669"/>
    <property type="project" value="InterPro"/>
</dbReference>
<feature type="transmembrane region" description="Helical" evidence="17">
    <location>
        <begin position="352"/>
        <end position="371"/>
    </location>
</feature>
<dbReference type="InterPro" id="IPR036878">
    <property type="entry name" value="Glu_permease_IIB"/>
</dbReference>
<dbReference type="InterPro" id="IPR013013">
    <property type="entry name" value="PTS_EIIC_1"/>
</dbReference>
<dbReference type="PANTHER" id="PTHR30175">
    <property type="entry name" value="PHOSPHOTRANSFERASE SYSTEM TRANSPORT PROTEIN"/>
    <property type="match status" value="1"/>
</dbReference>
<keyword evidence="7 17" id="KW-0812">Transmembrane</keyword>
<comment type="function">
    <text evidence="12">The phosphoenolpyruvate-dependent sugar phosphotransferase system (sugar PTS), a major carbohydrate active transport system, catalyzes the phosphorylation of incoming sugar substrates concomitantly with their translocation across the cell membrane. This system is involved in sucrose transport.</text>
</comment>
<dbReference type="Proteomes" id="UP000014148">
    <property type="component" value="Unassembled WGS sequence"/>
</dbReference>
<evidence type="ECO:0000256" key="16">
    <source>
        <dbReference type="PROSITE-ProRule" id="PRU00421"/>
    </source>
</evidence>
<dbReference type="EMBL" id="ASWA01000004">
    <property type="protein sequence ID" value="EOT64551.1"/>
    <property type="molecule type" value="Genomic_DNA"/>
</dbReference>
<evidence type="ECO:0000256" key="12">
    <source>
        <dbReference type="ARBA" id="ARBA00045139"/>
    </source>
</evidence>
<dbReference type="PROSITE" id="PS51093">
    <property type="entry name" value="PTS_EIIA_TYPE_1"/>
    <property type="match status" value="1"/>
</dbReference>
<keyword evidence="5" id="KW-0808">Transferase</keyword>
<dbReference type="PROSITE" id="PS00371">
    <property type="entry name" value="PTS_EIIA_TYPE_1_HIS"/>
    <property type="match status" value="1"/>
</dbReference>
<evidence type="ECO:0000256" key="9">
    <source>
        <dbReference type="ARBA" id="ARBA00022989"/>
    </source>
</evidence>
<evidence type="ECO:0000259" key="19">
    <source>
        <dbReference type="PROSITE" id="PS51098"/>
    </source>
</evidence>
<keyword evidence="10 17" id="KW-0472">Membrane</keyword>
<feature type="active site" description="Phosphocysteine intermediate; for EIIB activity" evidence="16">
    <location>
        <position position="26"/>
    </location>
</feature>
<evidence type="ECO:0000313" key="23">
    <source>
        <dbReference type="Proteomes" id="UP000013783"/>
    </source>
</evidence>
<evidence type="ECO:0000256" key="15">
    <source>
        <dbReference type="ARBA" id="ARBA00081008"/>
    </source>
</evidence>
<dbReference type="PATRIC" id="fig|1158601.3.peg.1636"/>
<feature type="domain" description="PTS EIIC type-1" evidence="20">
    <location>
        <begin position="103"/>
        <end position="455"/>
    </location>
</feature>
<evidence type="ECO:0000256" key="8">
    <source>
        <dbReference type="ARBA" id="ARBA00022777"/>
    </source>
</evidence>
<dbReference type="InterPro" id="IPR001127">
    <property type="entry name" value="PTS_EIIA_1_perm"/>
</dbReference>
<keyword evidence="8" id="KW-0418">Kinase</keyword>
<evidence type="ECO:0000256" key="7">
    <source>
        <dbReference type="ARBA" id="ARBA00022692"/>
    </source>
</evidence>
<feature type="transmembrane region" description="Helical" evidence="17">
    <location>
        <begin position="275"/>
        <end position="299"/>
    </location>
</feature>
<dbReference type="SUPFAM" id="SSF55604">
    <property type="entry name" value="Glucose permease domain IIB"/>
    <property type="match status" value="1"/>
</dbReference>
<feature type="transmembrane region" description="Helical" evidence="17">
    <location>
        <begin position="378"/>
        <end position="403"/>
    </location>
</feature>
<evidence type="ECO:0000256" key="1">
    <source>
        <dbReference type="ARBA" id="ARBA00004651"/>
    </source>
</evidence>
<evidence type="ECO:0000313" key="24">
    <source>
        <dbReference type="Proteomes" id="UP000014148"/>
    </source>
</evidence>
<dbReference type="InterPro" id="IPR050558">
    <property type="entry name" value="PTS_Sugar-Specific_Components"/>
</dbReference>
<dbReference type="Pfam" id="PF02378">
    <property type="entry name" value="PTS_EIIC"/>
    <property type="match status" value="1"/>
</dbReference>
<feature type="transmembrane region" description="Helical" evidence="17">
    <location>
        <begin position="418"/>
        <end position="440"/>
    </location>
</feature>
<reference evidence="22 24" key="2">
    <citation type="submission" date="2013-03" db="EMBL/GenBank/DDBJ databases">
        <title>The Genome Sequence of Enterococcus malodoratus ATCC_43197 (PacBio/Illumina hybrid assembly).</title>
        <authorList>
            <consortium name="The Broad Institute Genomics Platform"/>
            <consortium name="The Broad Institute Genome Sequencing Center for Infectious Disease"/>
            <person name="Earl A."/>
            <person name="Russ C."/>
            <person name="Gilmore M."/>
            <person name="Surin D."/>
            <person name="Walker B."/>
            <person name="Young S."/>
            <person name="Zeng Q."/>
            <person name="Gargeya S."/>
            <person name="Fitzgerald M."/>
            <person name="Haas B."/>
            <person name="Abouelleil A."/>
            <person name="Allen A.W."/>
            <person name="Alvarado L."/>
            <person name="Arachchi H.M."/>
            <person name="Berlin A.M."/>
            <person name="Chapman S.B."/>
            <person name="Gainer-Dewar J."/>
            <person name="Goldberg J."/>
            <person name="Griggs A."/>
            <person name="Gujja S."/>
            <person name="Hansen M."/>
            <person name="Howarth C."/>
            <person name="Imamovic A."/>
            <person name="Ireland A."/>
            <person name="Larimer J."/>
            <person name="McCowan C."/>
            <person name="Murphy C."/>
            <person name="Pearson M."/>
            <person name="Poon T.W."/>
            <person name="Priest M."/>
            <person name="Roberts A."/>
            <person name="Saif S."/>
            <person name="Shea T."/>
            <person name="Sisk P."/>
            <person name="Sykes S."/>
            <person name="Wortman J."/>
            <person name="Nusbaum C."/>
            <person name="Birren B."/>
        </authorList>
    </citation>
    <scope>NUCLEOTIDE SEQUENCE [LARGE SCALE GENOMIC DNA]</scope>
    <source>
        <strain evidence="22 24">ATCC 43197</strain>
    </source>
</reference>
<keyword evidence="6" id="KW-0598">Phosphotransferase system</keyword>
<dbReference type="EC" id="2.7.1.211" evidence="11"/>
<dbReference type="EMBL" id="AJAK01000011">
    <property type="protein sequence ID" value="EOH79024.1"/>
    <property type="molecule type" value="Genomic_DNA"/>
</dbReference>
<feature type="transmembrane region" description="Helical" evidence="17">
    <location>
        <begin position="173"/>
        <end position="189"/>
    </location>
</feature>
<comment type="subcellular location">
    <subcellularLocation>
        <location evidence="1">Cell membrane</location>
        <topology evidence="1">Multi-pass membrane protein</topology>
    </subcellularLocation>
</comment>
<feature type="domain" description="PTS EIIB type-1" evidence="19">
    <location>
        <begin position="4"/>
        <end position="86"/>
    </location>
</feature>
<evidence type="ECO:0000256" key="13">
    <source>
        <dbReference type="ARBA" id="ARBA00048931"/>
    </source>
</evidence>
<dbReference type="STRING" id="71451.RV07_GL002638"/>
<evidence type="ECO:0000256" key="3">
    <source>
        <dbReference type="ARBA" id="ARBA00022475"/>
    </source>
</evidence>
<evidence type="ECO:0000256" key="10">
    <source>
        <dbReference type="ARBA" id="ARBA00023136"/>
    </source>
</evidence>
<dbReference type="InterPro" id="IPR003352">
    <property type="entry name" value="PTS_EIIC"/>
</dbReference>
<proteinExistence type="predicted"/>
<dbReference type="OrthoDB" id="9769191at2"/>
<evidence type="ECO:0000256" key="4">
    <source>
        <dbReference type="ARBA" id="ARBA00022597"/>
    </source>
</evidence>